<evidence type="ECO:0000313" key="2">
    <source>
        <dbReference type="Proteomes" id="UP001433071"/>
    </source>
</evidence>
<accession>A0ABV1Z8F8</accession>
<dbReference type="Proteomes" id="UP001433071">
    <property type="component" value="Unassembled WGS sequence"/>
</dbReference>
<gene>
    <name evidence="1" type="ORF">NKI36_30665</name>
</gene>
<dbReference type="Pfam" id="PF17342">
    <property type="entry name" value="DUF5372"/>
    <property type="match status" value="1"/>
</dbReference>
<keyword evidence="2" id="KW-1185">Reference proteome</keyword>
<proteinExistence type="predicted"/>
<comment type="caution">
    <text evidence="1">The sequence shown here is derived from an EMBL/GenBank/DDBJ whole genome shotgun (WGS) entry which is preliminary data.</text>
</comment>
<name>A0ABV1Z8F8_9HYPH</name>
<dbReference type="InterPro" id="IPR035315">
    <property type="entry name" value="DUF5372"/>
</dbReference>
<sequence>MAALASEKKFWLRRRPRTAVRADSQVRIEFEVTNPFHPWRGERFDLTTRKRNWGEDRVMFYDAEDGFLAACVMNGRRRTRCFHDDLAILAALIEQIERGHGQLYACQAIYQPPIAEAPALVGQVA</sequence>
<evidence type="ECO:0000313" key="1">
    <source>
        <dbReference type="EMBL" id="MER9408346.1"/>
    </source>
</evidence>
<protein>
    <submittedName>
        <fullName evidence="1">Y4bD/Y4pK family protein</fullName>
    </submittedName>
</protein>
<reference evidence="1 2" key="1">
    <citation type="journal article" date="2024" name="Proc. Natl. Acad. Sci. U.S.A.">
        <title>The evolutionary genomics of adaptation to stress in wild rhizobium bacteria.</title>
        <authorList>
            <person name="Kehlet-Delgado H."/>
            <person name="Montoya A.P."/>
            <person name="Jensen K.T."/>
            <person name="Wendlandt C.E."/>
            <person name="Dexheimer C."/>
            <person name="Roberts M."/>
            <person name="Torres Martinez L."/>
            <person name="Friesen M.L."/>
            <person name="Griffitts J.S."/>
            <person name="Porter S.S."/>
        </authorList>
    </citation>
    <scope>NUCLEOTIDE SEQUENCE [LARGE SCALE GENOMIC DNA]</scope>
    <source>
        <strain evidence="1 2">M0641</strain>
    </source>
</reference>
<dbReference type="EMBL" id="JAMYQB010000046">
    <property type="protein sequence ID" value="MER9408346.1"/>
    <property type="molecule type" value="Genomic_DNA"/>
</dbReference>
<organism evidence="1 2">
    <name type="scientific">Mesorhizobium caraganae</name>
    <dbReference type="NCBI Taxonomy" id="483206"/>
    <lineage>
        <taxon>Bacteria</taxon>
        <taxon>Pseudomonadati</taxon>
        <taxon>Pseudomonadota</taxon>
        <taxon>Alphaproteobacteria</taxon>
        <taxon>Hyphomicrobiales</taxon>
        <taxon>Phyllobacteriaceae</taxon>
        <taxon>Mesorhizobium</taxon>
    </lineage>
</organism>